<dbReference type="Proteomes" id="UP000243376">
    <property type="component" value="Unassembled WGS sequence"/>
</dbReference>
<sequence length="83" mass="9442">MEFSCDDLVSAIAEHLAGRLSRKQLAAWAFDRFYELEQGEIIVPPEEEAVIRDALDDLMFADDAPFVLSEGELRQLMERLAQV</sequence>
<comment type="caution">
    <text evidence="1">The sequence shown here is derived from an EMBL/GenBank/DDBJ whole genome shotgun (WGS) entry which is preliminary data.</text>
</comment>
<evidence type="ECO:0000313" key="2">
    <source>
        <dbReference type="Proteomes" id="UP000243376"/>
    </source>
</evidence>
<evidence type="ECO:0000313" key="1">
    <source>
        <dbReference type="EMBL" id="PMP81894.1"/>
    </source>
</evidence>
<dbReference type="EMBL" id="PNIQ01000500">
    <property type="protein sequence ID" value="PMP81894.1"/>
    <property type="molecule type" value="Genomic_DNA"/>
</dbReference>
<reference evidence="1 2" key="1">
    <citation type="submission" date="2018-01" db="EMBL/GenBank/DDBJ databases">
        <title>Metagenomic assembled genomes from two thermal pools in the Uzon Caldera, Kamchatka, Russia.</title>
        <authorList>
            <person name="Wilkins L."/>
            <person name="Ettinger C."/>
        </authorList>
    </citation>
    <scope>NUCLEOTIDE SEQUENCE [LARGE SCALE GENOMIC DNA]</scope>
    <source>
        <strain evidence="1">ZAV-02</strain>
    </source>
</reference>
<protein>
    <recommendedName>
        <fullName evidence="3">Colicin D immunity protein domain-containing protein</fullName>
    </recommendedName>
</protein>
<dbReference type="AlphaFoldDB" id="A0A2J6X5L6"/>
<evidence type="ECO:0008006" key="3">
    <source>
        <dbReference type="Google" id="ProtNLM"/>
    </source>
</evidence>
<name>A0A2J6X5L6_9CHLR</name>
<organism evidence="1 2">
    <name type="scientific">Chloroflexus aggregans</name>
    <dbReference type="NCBI Taxonomy" id="152260"/>
    <lineage>
        <taxon>Bacteria</taxon>
        <taxon>Bacillati</taxon>
        <taxon>Chloroflexota</taxon>
        <taxon>Chloroflexia</taxon>
        <taxon>Chloroflexales</taxon>
        <taxon>Chloroflexineae</taxon>
        <taxon>Chloroflexaceae</taxon>
        <taxon>Chloroflexus</taxon>
    </lineage>
</organism>
<dbReference type="OMA" id="MTIITRE"/>
<accession>A0A2J6X5L6</accession>
<proteinExistence type="predicted"/>
<gene>
    <name evidence="1" type="ORF">C0184_07615</name>
</gene>